<dbReference type="RefSeq" id="WP_008480684.1">
    <property type="nucleotide sequence ID" value="NZ_CAGS01000477.1"/>
</dbReference>
<comment type="caution">
    <text evidence="2">The sequence shown here is derived from an EMBL/GenBank/DDBJ whole genome shotgun (WGS) entry which is preliminary data.</text>
</comment>
<accession>I4ELS7</accession>
<organism evidence="2 3">
    <name type="scientific">Nitrolancea hollandica Lb</name>
    <dbReference type="NCBI Taxonomy" id="1129897"/>
    <lineage>
        <taxon>Bacteria</taxon>
        <taxon>Pseudomonadati</taxon>
        <taxon>Thermomicrobiota</taxon>
        <taxon>Thermomicrobia</taxon>
        <taxon>Sphaerobacterales</taxon>
        <taxon>Sphaerobacterineae</taxon>
        <taxon>Sphaerobacteraceae</taxon>
        <taxon>Nitrolancea</taxon>
    </lineage>
</organism>
<proteinExistence type="predicted"/>
<name>I4ELS7_9BACT</name>
<evidence type="ECO:0000259" key="1">
    <source>
        <dbReference type="Pfam" id="PF04945"/>
    </source>
</evidence>
<evidence type="ECO:0000313" key="2">
    <source>
        <dbReference type="EMBL" id="CCF85639.1"/>
    </source>
</evidence>
<protein>
    <submittedName>
        <fullName evidence="2">YHS domain protein (Modular protein)</fullName>
    </submittedName>
</protein>
<reference evidence="2 3" key="1">
    <citation type="journal article" date="2012" name="ISME J.">
        <title>Nitrification expanded: discovery, physiology and genomics of a nitrite-oxidizing bacterium from the phylum Chloroflexi.</title>
        <authorList>
            <person name="Sorokin D.Y."/>
            <person name="Lucker S."/>
            <person name="Vejmelkova D."/>
            <person name="Kostrikina N.A."/>
            <person name="Kleerebezem R."/>
            <person name="Rijpstra W.I."/>
            <person name="Damste J.S."/>
            <person name="Le Paslier D."/>
            <person name="Muyzer G."/>
            <person name="Wagner M."/>
            <person name="van Loosdrecht M.C."/>
            <person name="Daims H."/>
        </authorList>
    </citation>
    <scope>NUCLEOTIDE SEQUENCE [LARGE SCALE GENOMIC DNA]</scope>
    <source>
        <strain evidence="3">none</strain>
    </source>
</reference>
<feature type="domain" description="YHS" evidence="1">
    <location>
        <begin position="3"/>
        <end position="49"/>
    </location>
</feature>
<dbReference type="OrthoDB" id="292148at2"/>
<dbReference type="Proteomes" id="UP000004221">
    <property type="component" value="Unassembled WGS sequence"/>
</dbReference>
<keyword evidence="3" id="KW-1185">Reference proteome</keyword>
<dbReference type="InterPro" id="IPR007029">
    <property type="entry name" value="YHS_dom"/>
</dbReference>
<gene>
    <name evidence="2" type="ORF">NITHO_5280006</name>
</gene>
<dbReference type="Pfam" id="PF04945">
    <property type="entry name" value="YHS"/>
    <property type="match status" value="1"/>
</dbReference>
<dbReference type="AlphaFoldDB" id="I4ELS7"/>
<sequence length="91" mass="10829">MAKDPVCGKEVSPERAYGKGWFQANLYYFDSPRCEEQFLRDPWAYAEHWPRSYRPGKNAEWPQFIDPQGGHRDIPEVSEIMQYDSFGRRVR</sequence>
<dbReference type="EMBL" id="CAGS01000477">
    <property type="protein sequence ID" value="CCF85639.1"/>
    <property type="molecule type" value="Genomic_DNA"/>
</dbReference>
<evidence type="ECO:0000313" key="3">
    <source>
        <dbReference type="Proteomes" id="UP000004221"/>
    </source>
</evidence>